<dbReference type="EMBL" id="CP042910">
    <property type="protein sequence ID" value="QEG16700.1"/>
    <property type="molecule type" value="Genomic_DNA"/>
</dbReference>
<keyword evidence="1" id="KW-1133">Transmembrane helix</keyword>
<protein>
    <submittedName>
        <fullName evidence="2">Uncharacterized protein</fullName>
    </submittedName>
</protein>
<name>A0ABX5YM70_9PLAN</name>
<accession>A0ABX5YM70</accession>
<proteinExistence type="predicted"/>
<feature type="transmembrane region" description="Helical" evidence="1">
    <location>
        <begin position="7"/>
        <end position="30"/>
    </location>
</feature>
<keyword evidence="3" id="KW-1185">Reference proteome</keyword>
<evidence type="ECO:0000256" key="1">
    <source>
        <dbReference type="SAM" id="Phobius"/>
    </source>
</evidence>
<evidence type="ECO:0000313" key="3">
    <source>
        <dbReference type="Proteomes" id="UP000322887"/>
    </source>
</evidence>
<dbReference type="Proteomes" id="UP000322887">
    <property type="component" value="Chromosome"/>
</dbReference>
<organism evidence="2 3">
    <name type="scientific">Gimesia maris</name>
    <dbReference type="NCBI Taxonomy" id="122"/>
    <lineage>
        <taxon>Bacteria</taxon>
        <taxon>Pseudomonadati</taxon>
        <taxon>Planctomycetota</taxon>
        <taxon>Planctomycetia</taxon>
        <taxon>Planctomycetales</taxon>
        <taxon>Planctomycetaceae</taxon>
        <taxon>Gimesia</taxon>
    </lineage>
</organism>
<keyword evidence="1" id="KW-0812">Transmembrane</keyword>
<sequence>MKRKKLYAIASLLLIAAIWFGAVDWSWFVYECPDCGYVKDVTQYRVFEIPVHETVFEYPSRSLGDSLQIFTSYNRDFNIFEVFSFVLNLKSTF</sequence>
<keyword evidence="1" id="KW-0472">Membrane</keyword>
<gene>
    <name evidence="2" type="ORF">GmarT_25670</name>
</gene>
<reference evidence="2 3" key="1">
    <citation type="submission" date="2019-08" db="EMBL/GenBank/DDBJ databases">
        <title>Deep-cultivation of Planctomycetes and their phenomic and genomic characterization uncovers novel biology.</title>
        <authorList>
            <person name="Wiegand S."/>
            <person name="Jogler M."/>
            <person name="Boedeker C."/>
            <person name="Pinto D."/>
            <person name="Vollmers J."/>
            <person name="Rivas-Marin E."/>
            <person name="Kohn T."/>
            <person name="Peeters S.H."/>
            <person name="Heuer A."/>
            <person name="Rast P."/>
            <person name="Oberbeckmann S."/>
            <person name="Bunk B."/>
            <person name="Jeske O."/>
            <person name="Meyerdierks A."/>
            <person name="Storesund J.E."/>
            <person name="Kallscheuer N."/>
            <person name="Luecker S."/>
            <person name="Lage O.M."/>
            <person name="Pohl T."/>
            <person name="Merkel B.J."/>
            <person name="Hornburger P."/>
            <person name="Mueller R.-W."/>
            <person name="Bruemmer F."/>
            <person name="Labrenz M."/>
            <person name="Spormann A.M."/>
            <person name="Op den Camp H."/>
            <person name="Overmann J."/>
            <person name="Amann R."/>
            <person name="Jetten M.S.M."/>
            <person name="Mascher T."/>
            <person name="Medema M.H."/>
            <person name="Devos D.P."/>
            <person name="Kaster A.-K."/>
            <person name="Ovreas L."/>
            <person name="Rohde M."/>
            <person name="Galperin M.Y."/>
            <person name="Jogler C."/>
        </authorList>
    </citation>
    <scope>NUCLEOTIDE SEQUENCE [LARGE SCALE GENOMIC DNA]</scope>
    <source>
        <strain evidence="2 3">DSM 8797</strain>
    </source>
</reference>
<evidence type="ECO:0000313" key="2">
    <source>
        <dbReference type="EMBL" id="QEG16700.1"/>
    </source>
</evidence>